<reference evidence="1 2" key="1">
    <citation type="submission" date="2010-04" db="EMBL/GenBank/DDBJ databases">
        <authorList>
            <person name="Qin X."/>
            <person name="Bachman B."/>
            <person name="Battles P."/>
            <person name="Bell A."/>
            <person name="Bess C."/>
            <person name="Bickham C."/>
            <person name="Chaboub L."/>
            <person name="Chen D."/>
            <person name="Coyle M."/>
            <person name="Deiros D.R."/>
            <person name="Dinh H."/>
            <person name="Forbes L."/>
            <person name="Fowler G."/>
            <person name="Francisco L."/>
            <person name="Fu Q."/>
            <person name="Gubbala S."/>
            <person name="Hale W."/>
            <person name="Han Y."/>
            <person name="Hemphill L."/>
            <person name="Highlander S.K."/>
            <person name="Hirani K."/>
            <person name="Hogues M."/>
            <person name="Jackson L."/>
            <person name="Jakkamsetti A."/>
            <person name="Javaid M."/>
            <person name="Jiang H."/>
            <person name="Korchina V."/>
            <person name="Kovar C."/>
            <person name="Lara F."/>
            <person name="Lee S."/>
            <person name="Mata R."/>
            <person name="Mathew T."/>
            <person name="Moen C."/>
            <person name="Morales K."/>
            <person name="Munidasa M."/>
            <person name="Nazareth L."/>
            <person name="Ngo R."/>
            <person name="Nguyen L."/>
            <person name="Okwuonu G."/>
            <person name="Ongeri F."/>
            <person name="Patil S."/>
            <person name="Petrosino J."/>
            <person name="Pham C."/>
            <person name="Pham P."/>
            <person name="Pu L.-L."/>
            <person name="Puazo M."/>
            <person name="Raj R."/>
            <person name="Reid J."/>
            <person name="Rouhana J."/>
            <person name="Saada N."/>
            <person name="Shang Y."/>
            <person name="Simmons D."/>
            <person name="Thornton R."/>
            <person name="Warren J."/>
            <person name="Weissenberger G."/>
            <person name="Zhang J."/>
            <person name="Zhang L."/>
            <person name="Zhou C."/>
            <person name="Zhu D."/>
            <person name="Muzny D."/>
            <person name="Worley K."/>
            <person name="Gibbs R."/>
        </authorList>
    </citation>
    <scope>NUCLEOTIDE SEQUENCE [LARGE SCALE GENOMIC DNA]</scope>
    <source>
        <strain evidence="1 2">ATCC 49957</strain>
    </source>
</reference>
<dbReference type="RefSeq" id="WP_007003414.1">
    <property type="nucleotide sequence ID" value="NZ_GG770777.1"/>
</dbReference>
<keyword evidence="2" id="KW-1185">Reference proteome</keyword>
<dbReference type="HOGENOM" id="CLU_1204060_0_0_5"/>
<proteinExistence type="predicted"/>
<dbReference type="EMBL" id="ADVL01000791">
    <property type="protein sequence ID" value="EFH09403.1"/>
    <property type="molecule type" value="Genomic_DNA"/>
</dbReference>
<dbReference type="AlphaFoldDB" id="D5RTH2"/>
<accession>D5RTH2</accession>
<name>D5RTH2_9PROT</name>
<protein>
    <submittedName>
        <fullName evidence="1">Uncharacterized protein</fullName>
    </submittedName>
</protein>
<gene>
    <name evidence="1" type="ORF">HMPREF0731_4384</name>
</gene>
<evidence type="ECO:0000313" key="2">
    <source>
        <dbReference type="Proteomes" id="UP000005324"/>
    </source>
</evidence>
<organism evidence="1 2">
    <name type="scientific">Pseudoroseomonas cervicalis ATCC 49957</name>
    <dbReference type="NCBI Taxonomy" id="525371"/>
    <lineage>
        <taxon>Bacteria</taxon>
        <taxon>Pseudomonadati</taxon>
        <taxon>Pseudomonadota</taxon>
        <taxon>Alphaproteobacteria</taxon>
        <taxon>Acetobacterales</taxon>
        <taxon>Roseomonadaceae</taxon>
        <taxon>Roseomonas</taxon>
    </lineage>
</organism>
<dbReference type="Proteomes" id="UP000005324">
    <property type="component" value="Unassembled WGS sequence"/>
</dbReference>
<comment type="caution">
    <text evidence="1">The sequence shown here is derived from an EMBL/GenBank/DDBJ whole genome shotgun (WGS) entry which is preliminary data.</text>
</comment>
<evidence type="ECO:0000313" key="1">
    <source>
        <dbReference type="EMBL" id="EFH09403.1"/>
    </source>
</evidence>
<sequence>MHHDPAALFDDAVRRLDRRRHGAWLRERFGGVDGQWRCRQLFAVMPVRGAGPGYWDPLPWRGAKDSDFRLVMAVRCGAPPVPDDGFSRYPCLVEVDPVSGLATPAMEPRLLGARALWGPDIIDLLVVDQALEKQPRRLTGLAPALGGALDPDHWSDRTEQPVLVVRNVARWLARALDGACLPLGPAEEQAHFLRGLRGGVVTETTEHGKQLQALMRREAAPLPELYVEAA</sequence>